<proteinExistence type="inferred from homology"/>
<keyword evidence="8" id="KW-1185">Reference proteome</keyword>
<dbReference type="SUPFAM" id="SSF52540">
    <property type="entry name" value="P-loop containing nucleoside triphosphate hydrolases"/>
    <property type="match status" value="1"/>
</dbReference>
<evidence type="ECO:0000256" key="2">
    <source>
        <dbReference type="ARBA" id="ARBA00005417"/>
    </source>
</evidence>
<organism evidence="7 8">
    <name type="scientific">Paenochrobactrum gallinarii</name>
    <dbReference type="NCBI Taxonomy" id="643673"/>
    <lineage>
        <taxon>Bacteria</taxon>
        <taxon>Pseudomonadati</taxon>
        <taxon>Pseudomonadota</taxon>
        <taxon>Alphaproteobacteria</taxon>
        <taxon>Hyphomicrobiales</taxon>
        <taxon>Brucellaceae</taxon>
        <taxon>Paenochrobactrum</taxon>
    </lineage>
</organism>
<feature type="domain" description="ABC transporter" evidence="6">
    <location>
        <begin position="15"/>
        <end position="252"/>
    </location>
</feature>
<dbReference type="GO" id="GO:0005524">
    <property type="term" value="F:ATP binding"/>
    <property type="evidence" value="ECO:0007669"/>
    <property type="project" value="UniProtKB-KW"/>
</dbReference>
<keyword evidence="5 7" id="KW-0067">ATP-binding</keyword>
<dbReference type="Pfam" id="PF00005">
    <property type="entry name" value="ABC_tran"/>
    <property type="match status" value="1"/>
</dbReference>
<name>A0A841M7A4_9HYPH</name>
<dbReference type="CDD" id="cd03293">
    <property type="entry name" value="ABC_NrtD_SsuB_transporters"/>
    <property type="match status" value="1"/>
</dbReference>
<dbReference type="Gene3D" id="3.40.50.300">
    <property type="entry name" value="P-loop containing nucleotide triphosphate hydrolases"/>
    <property type="match status" value="1"/>
</dbReference>
<dbReference type="InterPro" id="IPR017871">
    <property type="entry name" value="ABC_transporter-like_CS"/>
</dbReference>
<reference evidence="7 8" key="1">
    <citation type="submission" date="2020-08" db="EMBL/GenBank/DDBJ databases">
        <title>Genomic Encyclopedia of Type Strains, Phase IV (KMG-IV): sequencing the most valuable type-strain genomes for metagenomic binning, comparative biology and taxonomic classification.</title>
        <authorList>
            <person name="Goeker M."/>
        </authorList>
    </citation>
    <scope>NUCLEOTIDE SEQUENCE [LARGE SCALE GENOMIC DNA]</scope>
    <source>
        <strain evidence="7 8">DSM 22336</strain>
    </source>
</reference>
<dbReference type="PROSITE" id="PS00211">
    <property type="entry name" value="ABC_TRANSPORTER_1"/>
    <property type="match status" value="1"/>
</dbReference>
<evidence type="ECO:0000313" key="8">
    <source>
        <dbReference type="Proteomes" id="UP000555393"/>
    </source>
</evidence>
<evidence type="ECO:0000256" key="5">
    <source>
        <dbReference type="ARBA" id="ARBA00022840"/>
    </source>
</evidence>
<dbReference type="InterPro" id="IPR003593">
    <property type="entry name" value="AAA+_ATPase"/>
</dbReference>
<dbReference type="InterPro" id="IPR003439">
    <property type="entry name" value="ABC_transporter-like_ATP-bd"/>
</dbReference>
<dbReference type="AlphaFoldDB" id="A0A841M7A4"/>
<keyword evidence="3" id="KW-0813">Transport</keyword>
<accession>A0A841M7A4</accession>
<evidence type="ECO:0000313" key="7">
    <source>
        <dbReference type="EMBL" id="MBB6262028.1"/>
    </source>
</evidence>
<evidence type="ECO:0000256" key="1">
    <source>
        <dbReference type="ARBA" id="ARBA00004533"/>
    </source>
</evidence>
<dbReference type="PROSITE" id="PS50893">
    <property type="entry name" value="ABC_TRANSPORTER_2"/>
    <property type="match status" value="1"/>
</dbReference>
<keyword evidence="4" id="KW-0547">Nucleotide-binding</keyword>
<comment type="subcellular location">
    <subcellularLocation>
        <location evidence="1">Cell inner membrane</location>
    </subcellularLocation>
</comment>
<protein>
    <submittedName>
        <fullName evidence="7">NitT/TauT family transport system ATP-binding protein</fullName>
    </submittedName>
</protein>
<dbReference type="InterPro" id="IPR027417">
    <property type="entry name" value="P-loop_NTPase"/>
</dbReference>
<sequence>MLLTPPHIVIEALSHAFSDKKKTHEGGVMPVLQDINLSVRRGETIVFLGPSGCGKTTLLRLIAGLIKPDQGSILVNGTAPQAGVGSAMMFQSFRLLPWKTVRENIAFALPHLSAAERAAPVNKALHQVGLTRFADYYPAQLSGGMCQRVALARALVVEPDLLLMDEPFASLDAQSRELMQAETLQLTEKQPATGSDGAHPAKATLFFVTHSVDEALIMGDRIVLMAPRPGRIHEIINVPFERPRFTNDPRDVPEFTRLRQHLWASLREMVLSDPQSDFYGRGNESIASW</sequence>
<comment type="caution">
    <text evidence="7">The sequence shown here is derived from an EMBL/GenBank/DDBJ whole genome shotgun (WGS) entry which is preliminary data.</text>
</comment>
<gene>
    <name evidence="7" type="ORF">FHS77_002596</name>
</gene>
<dbReference type="EMBL" id="JACIIU010000015">
    <property type="protein sequence ID" value="MBB6262028.1"/>
    <property type="molecule type" value="Genomic_DNA"/>
</dbReference>
<dbReference type="InterPro" id="IPR050166">
    <property type="entry name" value="ABC_transporter_ATP-bind"/>
</dbReference>
<evidence type="ECO:0000256" key="4">
    <source>
        <dbReference type="ARBA" id="ARBA00022741"/>
    </source>
</evidence>
<dbReference type="PANTHER" id="PTHR42788">
    <property type="entry name" value="TAURINE IMPORT ATP-BINDING PROTEIN-RELATED"/>
    <property type="match status" value="1"/>
</dbReference>
<comment type="similarity">
    <text evidence="2">Belongs to the ABC transporter superfamily.</text>
</comment>
<evidence type="ECO:0000259" key="6">
    <source>
        <dbReference type="PROSITE" id="PS50893"/>
    </source>
</evidence>
<dbReference type="GO" id="GO:0016887">
    <property type="term" value="F:ATP hydrolysis activity"/>
    <property type="evidence" value="ECO:0007669"/>
    <property type="project" value="InterPro"/>
</dbReference>
<dbReference type="SMART" id="SM00382">
    <property type="entry name" value="AAA"/>
    <property type="match status" value="1"/>
</dbReference>
<dbReference type="Proteomes" id="UP000555393">
    <property type="component" value="Unassembled WGS sequence"/>
</dbReference>
<dbReference type="PANTHER" id="PTHR42788:SF13">
    <property type="entry name" value="ALIPHATIC SULFONATES IMPORT ATP-BINDING PROTEIN SSUB"/>
    <property type="match status" value="1"/>
</dbReference>
<evidence type="ECO:0000256" key="3">
    <source>
        <dbReference type="ARBA" id="ARBA00022448"/>
    </source>
</evidence>
<dbReference type="GO" id="GO:0005886">
    <property type="term" value="C:plasma membrane"/>
    <property type="evidence" value="ECO:0007669"/>
    <property type="project" value="UniProtKB-SubCell"/>
</dbReference>
<dbReference type="RefSeq" id="WP_210307134.1">
    <property type="nucleotide sequence ID" value="NZ_JACIIU010000015.1"/>
</dbReference>